<sequence>MSRDDCLATAFGVSMSRAASTSRRRMSRDDCLATAFGVSMSRAASASRGRHEL</sequence>
<proteinExistence type="predicted"/>
<gene>
    <name evidence="1" type="ORF">NHF51_01930</name>
</gene>
<dbReference type="EMBL" id="CP099717">
    <property type="protein sequence ID" value="USV57978.1"/>
    <property type="molecule type" value="Genomic_DNA"/>
</dbReference>
<evidence type="ECO:0000313" key="1">
    <source>
        <dbReference type="EMBL" id="USV57978.1"/>
    </source>
</evidence>
<protein>
    <submittedName>
        <fullName evidence="1">Uncharacterized protein</fullName>
    </submittedName>
</protein>
<dbReference type="Proteomes" id="UP001056890">
    <property type="component" value="Chromosome"/>
</dbReference>
<reference evidence="1" key="1">
    <citation type="submission" date="2022-06" db="EMBL/GenBank/DDBJ databases">
        <title>Complete Genome of Aeromonas sp. Strain SOD01 Isolated from an Urban Freshwater Stream.</title>
        <authorList>
            <person name="Williams L.E."/>
            <person name="Brysgel T."/>
            <person name="Capestro E.M."/>
            <person name="Foltz G.V."/>
            <person name="Gardner A.E."/>
            <person name="Ingrassia J."/>
            <person name="Peterson E."/>
            <person name="Arruda J."/>
            <person name="Flaherty I."/>
            <person name="Hunt M."/>
            <person name="Pappas G."/>
            <person name="Ramsaran S."/>
            <person name="Rocha M."/>
        </authorList>
    </citation>
    <scope>NUCLEOTIDE SEQUENCE</scope>
    <source>
        <strain evidence="1">SOD01</strain>
    </source>
</reference>
<organism evidence="1 2">
    <name type="scientific">Aeromonas encheleia</name>
    <dbReference type="NCBI Taxonomy" id="73010"/>
    <lineage>
        <taxon>Bacteria</taxon>
        <taxon>Pseudomonadati</taxon>
        <taxon>Pseudomonadota</taxon>
        <taxon>Gammaproteobacteria</taxon>
        <taxon>Aeromonadales</taxon>
        <taxon>Aeromonadaceae</taxon>
        <taxon>Aeromonas</taxon>
    </lineage>
</organism>
<name>A0AAE9MI67_9GAMM</name>
<keyword evidence="2" id="KW-1185">Reference proteome</keyword>
<dbReference type="AlphaFoldDB" id="A0AAE9MI67"/>
<accession>A0AAE9MI67</accession>
<evidence type="ECO:0000313" key="2">
    <source>
        <dbReference type="Proteomes" id="UP001056890"/>
    </source>
</evidence>
<dbReference type="RefSeq" id="WP_252995494.1">
    <property type="nucleotide sequence ID" value="NZ_CP099717.1"/>
</dbReference>